<dbReference type="PRINTS" id="PR00778">
    <property type="entry name" value="HTHARSR"/>
</dbReference>
<dbReference type="PANTHER" id="PTHR43132:SF8">
    <property type="entry name" value="HTH-TYPE TRANSCRIPTIONAL REGULATOR KMTR"/>
    <property type="match status" value="1"/>
</dbReference>
<evidence type="ECO:0000256" key="1">
    <source>
        <dbReference type="ARBA" id="ARBA00023015"/>
    </source>
</evidence>
<accession>A0A918UAP0</accession>
<gene>
    <name evidence="5" type="ORF">GCM10010358_81600</name>
</gene>
<keyword evidence="2" id="KW-0238">DNA-binding</keyword>
<sequence length="328" mass="36369">MVLRIRLTDTDIGQVQVAKRPDPLWELLLAAHMLQTQDAAPVFNTWRREVRTRLSAPSRRLLALAPAQGYSPDFLTPAEAADGLESGLEAIRRTPLSRVHHELHALPPARRNLPWAKALANGAAADLGRLTDGMSLFLQQAVSPYWPAIERQLTADRDRRAGAVLHGGVDHLLATLHPDAVWQPPVLLVRNTPIERDLHLRGRGLKILPSFFCWRHPVVLRDPDLPPVLVLPIEHDPRWVLHTASRKQQQVAALIGRTRAALLEATARSQCTTDLARQIHTSASCTSEHLKVLREAGLITTRREGVAAIHTLSPLGRCLLDGVPQRSD</sequence>
<dbReference type="AlphaFoldDB" id="A0A918UAP0"/>
<dbReference type="PROSITE" id="PS50987">
    <property type="entry name" value="HTH_ARSR_2"/>
    <property type="match status" value="1"/>
</dbReference>
<keyword evidence="3" id="KW-0804">Transcription</keyword>
<dbReference type="Pfam" id="PF01022">
    <property type="entry name" value="HTH_5"/>
    <property type="match status" value="1"/>
</dbReference>
<dbReference type="CDD" id="cd00090">
    <property type="entry name" value="HTH_ARSR"/>
    <property type="match status" value="1"/>
</dbReference>
<keyword evidence="6" id="KW-1185">Reference proteome</keyword>
<dbReference type="Gene3D" id="1.10.10.10">
    <property type="entry name" value="Winged helix-like DNA-binding domain superfamily/Winged helix DNA-binding domain"/>
    <property type="match status" value="1"/>
</dbReference>
<dbReference type="EMBL" id="BMVU01000122">
    <property type="protein sequence ID" value="GGY17935.1"/>
    <property type="molecule type" value="Genomic_DNA"/>
</dbReference>
<dbReference type="GO" id="GO:0003700">
    <property type="term" value="F:DNA-binding transcription factor activity"/>
    <property type="evidence" value="ECO:0007669"/>
    <property type="project" value="InterPro"/>
</dbReference>
<dbReference type="RefSeq" id="WP_190195295.1">
    <property type="nucleotide sequence ID" value="NZ_BMVU01000122.1"/>
</dbReference>
<organism evidence="5 6">
    <name type="scientific">Streptomyces minutiscleroticus</name>
    <dbReference type="NCBI Taxonomy" id="68238"/>
    <lineage>
        <taxon>Bacteria</taxon>
        <taxon>Bacillati</taxon>
        <taxon>Actinomycetota</taxon>
        <taxon>Actinomycetes</taxon>
        <taxon>Kitasatosporales</taxon>
        <taxon>Streptomycetaceae</taxon>
        <taxon>Streptomyces</taxon>
    </lineage>
</organism>
<dbReference type="InterPro" id="IPR051011">
    <property type="entry name" value="Metal_resp_trans_reg"/>
</dbReference>
<comment type="caution">
    <text evidence="5">The sequence shown here is derived from an EMBL/GenBank/DDBJ whole genome shotgun (WGS) entry which is preliminary data.</text>
</comment>
<evidence type="ECO:0000256" key="2">
    <source>
        <dbReference type="ARBA" id="ARBA00023125"/>
    </source>
</evidence>
<protein>
    <submittedName>
        <fullName evidence="5">Transcriptional regulator</fullName>
    </submittedName>
</protein>
<keyword evidence="1" id="KW-0805">Transcription regulation</keyword>
<evidence type="ECO:0000259" key="4">
    <source>
        <dbReference type="PROSITE" id="PS50987"/>
    </source>
</evidence>
<name>A0A918UAP0_9ACTN</name>
<proteinExistence type="predicted"/>
<dbReference type="GO" id="GO:0003677">
    <property type="term" value="F:DNA binding"/>
    <property type="evidence" value="ECO:0007669"/>
    <property type="project" value="UniProtKB-KW"/>
</dbReference>
<reference evidence="5" key="2">
    <citation type="submission" date="2020-09" db="EMBL/GenBank/DDBJ databases">
        <authorList>
            <person name="Sun Q."/>
            <person name="Ohkuma M."/>
        </authorList>
    </citation>
    <scope>NUCLEOTIDE SEQUENCE</scope>
    <source>
        <strain evidence="5">JCM 4790</strain>
    </source>
</reference>
<dbReference type="InterPro" id="IPR036388">
    <property type="entry name" value="WH-like_DNA-bd_sf"/>
</dbReference>
<feature type="domain" description="HTH arsR-type" evidence="4">
    <location>
        <begin position="241"/>
        <end position="328"/>
    </location>
</feature>
<evidence type="ECO:0000256" key="3">
    <source>
        <dbReference type="ARBA" id="ARBA00023163"/>
    </source>
</evidence>
<dbReference type="Proteomes" id="UP000619244">
    <property type="component" value="Unassembled WGS sequence"/>
</dbReference>
<dbReference type="InterPro" id="IPR036390">
    <property type="entry name" value="WH_DNA-bd_sf"/>
</dbReference>
<dbReference type="SMART" id="SM00418">
    <property type="entry name" value="HTH_ARSR"/>
    <property type="match status" value="1"/>
</dbReference>
<evidence type="ECO:0000313" key="5">
    <source>
        <dbReference type="EMBL" id="GGY17935.1"/>
    </source>
</evidence>
<dbReference type="SUPFAM" id="SSF46785">
    <property type="entry name" value="Winged helix' DNA-binding domain"/>
    <property type="match status" value="1"/>
</dbReference>
<dbReference type="PANTHER" id="PTHR43132">
    <property type="entry name" value="ARSENICAL RESISTANCE OPERON REPRESSOR ARSR-RELATED"/>
    <property type="match status" value="1"/>
</dbReference>
<evidence type="ECO:0000313" key="6">
    <source>
        <dbReference type="Proteomes" id="UP000619244"/>
    </source>
</evidence>
<dbReference type="InterPro" id="IPR011991">
    <property type="entry name" value="ArsR-like_HTH"/>
</dbReference>
<dbReference type="InterPro" id="IPR001845">
    <property type="entry name" value="HTH_ArsR_DNA-bd_dom"/>
</dbReference>
<reference evidence="5" key="1">
    <citation type="journal article" date="2014" name="Int. J. Syst. Evol. Microbiol.">
        <title>Complete genome sequence of Corynebacterium casei LMG S-19264T (=DSM 44701T), isolated from a smear-ripened cheese.</title>
        <authorList>
            <consortium name="US DOE Joint Genome Institute (JGI-PGF)"/>
            <person name="Walter F."/>
            <person name="Albersmeier A."/>
            <person name="Kalinowski J."/>
            <person name="Ruckert C."/>
        </authorList>
    </citation>
    <scope>NUCLEOTIDE SEQUENCE</scope>
    <source>
        <strain evidence="5">JCM 4790</strain>
    </source>
</reference>